<feature type="domain" description="YhdP central" evidence="2">
    <location>
        <begin position="10"/>
        <end position="1252"/>
    </location>
</feature>
<keyword evidence="1" id="KW-1133">Transmembrane helix</keyword>
<evidence type="ECO:0000313" key="4">
    <source>
        <dbReference type="Proteomes" id="UP000251842"/>
    </source>
</evidence>
<sequence length="1266" mass="133470">MPTPLRRGLRVAGKSAWYGFALLVLMLAIAVGVATQGLRWVEANPQAVSRWLSAKANQPVRFSSLRAEWTRRGPLLGLSDLRIGPGADAIPMGQAEVLVTPYAGWLPGRRFTELRLHGLALTLERGATGEWHVRGLPGQSSGRDPLETLEGFGELQVIGGRLRVLSPASGIDVEVPRIDLRVQVSGPRVRAGVRAWPANGRTPLLASLDIDRKRGDGRAYAGARRLDLAGWSNLLRWQGVMLVAGQGRAQTWLELKGHRVASVTSIGDLRNVVLQPVAPAPGATAEVRFDRLQQKSRFARSESGWSLQAPTLGWTQAGIDTRMDGIRVRREGQRWAARAGHLSLGPMLQVLDLSDRLPTGLRHWMGRARPQGVLADVEAEGSGGQLRMLSAKAQQLGFAPVGDAPGLRGVSGEVLGDGDGLSLQFDPKARMVFDWPRGFGVAHPIQATGNVALWREGAGVRVGTGDLRIDGAGYRAHARGGMWFQNDGTRPWIDIGTDIDEADVAVAKKFWIHHLMPPSAIQWLDMALVGGKVRNTRALVSGDLDDWPFKQNNGRFEAHADIDNGQLRFQPDWPVIQSAKLHAAFIGPGMTVQGSGELAGVKVDAVKAEIPDFGKGGLAIGASGHGDAAQLLGLLRASPLEKTLGSTFERLGASGPAGVTFSMFLPFHHDAPPQRIAGSVDLQGATLTERELKLAFREVRGRAVYDGHGFSADRLAVMHEGQPGRLSLRAGAPHVRERGNAFEADLAATLTSDALLARAPDMAWLKPWLRGRSEWTVAVALPEGSDAANAKPSRVALQSNLVGTAITLPAPLGKPAGEALATEVRIPLPADGGEIEVVMGRRLALRAQSRGGRTGIRAQLGATRVAGPPPAQGLIVEGRAGDVDALAWAGFASGSAGGGGGISPVRIDVQAARLLLLGQRYADARLQFSPVANGHRVQVEGSGISGSLDIPSADGATVTGRFARAAFAVGKPAAGTRAATDDPGDDIDPSKVPPLDITVQDMRVNGNALGTLTLRTRPIASGMQVQTLALRAPKQAIDVQGTWTGRGASARTRMDAQVHSQDFGALAGKLGLGGQIKKGQGDVAASLAWPGAPSGFALADLDGELRVKAKDGQLVELEPGAGRLLGLLSVARLPQRLTLDFRDLFDKGFAFDRIEGKLAFGDGLARSEGFTIEGPAAQIGISGSANMVTQRFDQTIEVKPRTGNLLTVAGALAGGPVGAAVGAVANAVLKKPLSAVGAKTYRVTGPWDNPKVEVMAKPHAGSTPSQ</sequence>
<dbReference type="KEGG" id="lue:DCD74_06455"/>
<dbReference type="InterPro" id="IPR025263">
    <property type="entry name" value="YhdP_central"/>
</dbReference>
<dbReference type="Pfam" id="PF13116">
    <property type="entry name" value="YhdP"/>
    <property type="match status" value="1"/>
</dbReference>
<evidence type="ECO:0000259" key="2">
    <source>
        <dbReference type="Pfam" id="PF13116"/>
    </source>
</evidence>
<accession>A0A344J5R9</accession>
<keyword evidence="1" id="KW-0812">Transmembrane</keyword>
<dbReference type="OrthoDB" id="9762238at2"/>
<dbReference type="PANTHER" id="PTHR38690">
    <property type="entry name" value="PROTEASE-RELATED"/>
    <property type="match status" value="1"/>
</dbReference>
<evidence type="ECO:0000313" key="3">
    <source>
        <dbReference type="EMBL" id="AXA84379.1"/>
    </source>
</evidence>
<dbReference type="InterPro" id="IPR011836">
    <property type="entry name" value="YhdP"/>
</dbReference>
<dbReference type="NCBIfam" id="TIGR02099">
    <property type="entry name" value="YhdP family protein"/>
    <property type="match status" value="1"/>
</dbReference>
<gene>
    <name evidence="3" type="ORF">DCD74_06455</name>
</gene>
<dbReference type="Proteomes" id="UP000251842">
    <property type="component" value="Chromosome"/>
</dbReference>
<dbReference type="EMBL" id="CP029556">
    <property type="protein sequence ID" value="AXA84379.1"/>
    <property type="molecule type" value="Genomic_DNA"/>
</dbReference>
<dbReference type="AlphaFoldDB" id="A0A344J5R9"/>
<feature type="transmembrane region" description="Helical" evidence="1">
    <location>
        <begin position="16"/>
        <end position="35"/>
    </location>
</feature>
<evidence type="ECO:0000256" key="1">
    <source>
        <dbReference type="SAM" id="Phobius"/>
    </source>
</evidence>
<keyword evidence="1" id="KW-0472">Membrane</keyword>
<reference evidence="4" key="1">
    <citation type="submission" date="2018-05" db="EMBL/GenBank/DDBJ databases">
        <title>Luteimonas pekinense sp. nov., isolated from human Meibomian gland secretions, Beijing, China.</title>
        <authorList>
            <person name="Wen T."/>
            <person name="Bai H."/>
            <person name="Lv H."/>
        </authorList>
    </citation>
    <scope>NUCLEOTIDE SEQUENCE [LARGE SCALE GENOMIC DNA]</scope>
    <source>
        <strain evidence="4">83-4</strain>
    </source>
</reference>
<dbReference type="RefSeq" id="WP_112926592.1">
    <property type="nucleotide sequence ID" value="NZ_CP029556.1"/>
</dbReference>
<proteinExistence type="predicted"/>
<organism evidence="3 4">
    <name type="scientific">Solilutibacter oculi</name>
    <dbReference type="NCBI Taxonomy" id="2698682"/>
    <lineage>
        <taxon>Bacteria</taxon>
        <taxon>Pseudomonadati</taxon>
        <taxon>Pseudomonadota</taxon>
        <taxon>Gammaproteobacteria</taxon>
        <taxon>Lysobacterales</taxon>
        <taxon>Lysobacteraceae</taxon>
        <taxon>Solilutibacter</taxon>
    </lineage>
</organism>
<protein>
    <submittedName>
        <fullName evidence="3">TIGR02099 family protein</fullName>
    </submittedName>
</protein>
<keyword evidence="4" id="KW-1185">Reference proteome</keyword>
<name>A0A344J5R9_9GAMM</name>
<dbReference type="PANTHER" id="PTHR38690:SF1">
    <property type="entry name" value="PROTEASE"/>
    <property type="match status" value="1"/>
</dbReference>